<dbReference type="EMBL" id="BTGC01000008">
    <property type="protein sequence ID" value="GMM52057.1"/>
    <property type="molecule type" value="Genomic_DNA"/>
</dbReference>
<organism evidence="4 5">
    <name type="scientific">Starmerella bacillaris</name>
    <name type="common">Yeast</name>
    <name type="synonym">Candida zemplinina</name>
    <dbReference type="NCBI Taxonomy" id="1247836"/>
    <lineage>
        <taxon>Eukaryota</taxon>
        <taxon>Fungi</taxon>
        <taxon>Dikarya</taxon>
        <taxon>Ascomycota</taxon>
        <taxon>Saccharomycotina</taxon>
        <taxon>Dipodascomycetes</taxon>
        <taxon>Dipodascales</taxon>
        <taxon>Trichomonascaceae</taxon>
        <taxon>Starmerella</taxon>
    </lineage>
</organism>
<gene>
    <name evidence="4" type="ORF">DASB73_030200</name>
</gene>
<dbReference type="AlphaFoldDB" id="A0AAV5RM39"/>
<dbReference type="GO" id="GO:0019787">
    <property type="term" value="F:ubiquitin-like protein transferase activity"/>
    <property type="evidence" value="ECO:0007669"/>
    <property type="project" value="InterPro"/>
</dbReference>
<accession>A0AAV5RM39</accession>
<keyword evidence="5" id="KW-1185">Reference proteome</keyword>
<dbReference type="Proteomes" id="UP001362899">
    <property type="component" value="Unassembled WGS sequence"/>
</dbReference>
<protein>
    <submittedName>
        <fullName evidence="4">Uncharacterized protein</fullName>
    </submittedName>
</protein>
<dbReference type="GO" id="GO:0015031">
    <property type="term" value="P:protein transport"/>
    <property type="evidence" value="ECO:0007669"/>
    <property type="project" value="UniProtKB-KW"/>
</dbReference>
<dbReference type="InterPro" id="IPR007135">
    <property type="entry name" value="Atg3/Atg10"/>
</dbReference>
<dbReference type="Pfam" id="PF03987">
    <property type="entry name" value="Autophagy_act_C"/>
    <property type="match status" value="1"/>
</dbReference>
<reference evidence="4 5" key="1">
    <citation type="journal article" date="2023" name="Elife">
        <title>Identification of key yeast species and microbe-microbe interactions impacting larval growth of Drosophila in the wild.</title>
        <authorList>
            <person name="Mure A."/>
            <person name="Sugiura Y."/>
            <person name="Maeda R."/>
            <person name="Honda K."/>
            <person name="Sakurai N."/>
            <person name="Takahashi Y."/>
            <person name="Watada M."/>
            <person name="Katoh T."/>
            <person name="Gotoh A."/>
            <person name="Gotoh Y."/>
            <person name="Taniguchi I."/>
            <person name="Nakamura K."/>
            <person name="Hayashi T."/>
            <person name="Katayama T."/>
            <person name="Uemura T."/>
            <person name="Hattori Y."/>
        </authorList>
    </citation>
    <scope>NUCLEOTIDE SEQUENCE [LARGE SCALE GENOMIC DNA]</scope>
    <source>
        <strain evidence="4 5">SB-73</strain>
    </source>
</reference>
<sequence length="103" mass="11888">MKSTPEYPLLQWVYEVRMWDADPDVPVLFFTVYIEDESVSRVAGLKDLLGIVTADVSVCEHPKSGLPIMYIHPCNTKKWMTETQASIWLWLVHFGRSANLFLD</sequence>
<comment type="caution">
    <text evidence="4">The sequence shown here is derived from an EMBL/GenBank/DDBJ whole genome shotgun (WGS) entry which is preliminary data.</text>
</comment>
<keyword evidence="2" id="KW-0653">Protein transport</keyword>
<proteinExistence type="predicted"/>
<evidence type="ECO:0000256" key="2">
    <source>
        <dbReference type="ARBA" id="ARBA00022927"/>
    </source>
</evidence>
<keyword evidence="3" id="KW-0072">Autophagy</keyword>
<dbReference type="GO" id="GO:0006914">
    <property type="term" value="P:autophagy"/>
    <property type="evidence" value="ECO:0007669"/>
    <property type="project" value="UniProtKB-KW"/>
</dbReference>
<evidence type="ECO:0000313" key="5">
    <source>
        <dbReference type="Proteomes" id="UP001362899"/>
    </source>
</evidence>
<evidence type="ECO:0000256" key="1">
    <source>
        <dbReference type="ARBA" id="ARBA00022786"/>
    </source>
</evidence>
<keyword evidence="1" id="KW-0833">Ubl conjugation pathway</keyword>
<evidence type="ECO:0000256" key="3">
    <source>
        <dbReference type="ARBA" id="ARBA00023006"/>
    </source>
</evidence>
<keyword evidence="2" id="KW-0813">Transport</keyword>
<name>A0AAV5RM39_STABA</name>
<evidence type="ECO:0000313" key="4">
    <source>
        <dbReference type="EMBL" id="GMM52057.1"/>
    </source>
</evidence>